<keyword evidence="9" id="KW-1185">Reference proteome</keyword>
<dbReference type="Gene3D" id="3.90.1150.10">
    <property type="entry name" value="Aspartate Aminotransferase, domain 1"/>
    <property type="match status" value="1"/>
</dbReference>
<sequence length="347" mass="37824">MIDLLSDTVTLPTQEMRQAMFDAEVGDAGYGEDPTVNRLEALAAEMLGKEDAAFLSSGCQGNLAALLAHCPRGHEVIVGDHSDLYDFEAGSVSVVGGLVLHPVPTETDGRLSLDNLRSAIRDKRDYQCAPPGVIVLENPHCQRGGRVLPGSYIKEVRELADKHGLPLHLDGARFFNAAIASKRTPAEMAKDFDSIMFSLSKGLAAPFGSMVCGTRPFIDRVRRYRKLLGGGLRQAGFMASAAIVALQTMVDRLIEDHRRAQLLATKIRDIPGIRLEPSVIDTNMVFFRLERDGLSVPDFLAALSQRGVRMGTLREGVVRAVLHYLVNDHDVDTTANAIRSVLQAEPQ</sequence>
<reference evidence="8 9" key="1">
    <citation type="submission" date="2017-08" db="EMBL/GenBank/DDBJ databases">
        <title>Mesorhizobium wenxinae sp. nov., a novel rhizobial species isolated from root nodules of chickpea (Cicer arietinum L.).</title>
        <authorList>
            <person name="Zhang J."/>
        </authorList>
    </citation>
    <scope>NUCLEOTIDE SEQUENCE [LARGE SCALE GENOMIC DNA]</scope>
    <source>
        <strain evidence="8 9">SDW018</strain>
    </source>
</reference>
<keyword evidence="5" id="KW-0456">Lyase</keyword>
<dbReference type="PANTHER" id="PTHR48097:SF9">
    <property type="entry name" value="L-THREONINE ALDOLASE"/>
    <property type="match status" value="1"/>
</dbReference>
<dbReference type="RefSeq" id="WP_095492430.1">
    <property type="nucleotide sequence ID" value="NZ_NPKJ01000036.1"/>
</dbReference>
<dbReference type="PANTHER" id="PTHR48097">
    <property type="entry name" value="L-THREONINE ALDOLASE-RELATED"/>
    <property type="match status" value="1"/>
</dbReference>
<dbReference type="Pfam" id="PF01212">
    <property type="entry name" value="Beta_elim_lyase"/>
    <property type="match status" value="1"/>
</dbReference>
<comment type="caution">
    <text evidence="8">The sequence shown here is derived from an EMBL/GenBank/DDBJ whole genome shotgun (WGS) entry which is preliminary data.</text>
</comment>
<evidence type="ECO:0000259" key="7">
    <source>
        <dbReference type="Pfam" id="PF01212"/>
    </source>
</evidence>
<dbReference type="GO" id="GO:0006567">
    <property type="term" value="P:L-threonine catabolic process"/>
    <property type="evidence" value="ECO:0007669"/>
    <property type="project" value="TreeGrafter"/>
</dbReference>
<protein>
    <submittedName>
        <fullName evidence="8">Threonine aldolase</fullName>
    </submittedName>
</protein>
<evidence type="ECO:0000313" key="8">
    <source>
        <dbReference type="EMBL" id="PAQ10036.1"/>
    </source>
</evidence>
<evidence type="ECO:0000256" key="5">
    <source>
        <dbReference type="ARBA" id="ARBA00023239"/>
    </source>
</evidence>
<dbReference type="GO" id="GO:0006545">
    <property type="term" value="P:glycine biosynthetic process"/>
    <property type="evidence" value="ECO:0007669"/>
    <property type="project" value="TreeGrafter"/>
</dbReference>
<gene>
    <name evidence="8" type="ORF">CIT26_09970</name>
</gene>
<dbReference type="InterPro" id="IPR015421">
    <property type="entry name" value="PyrdxlP-dep_Trfase_major"/>
</dbReference>
<comment type="similarity">
    <text evidence="2">Belongs to the threonine aldolase family.</text>
</comment>
<dbReference type="InterPro" id="IPR023603">
    <property type="entry name" value="Low_specificity_L-TA-like"/>
</dbReference>
<dbReference type="FunFam" id="3.40.640.10:FF:000030">
    <property type="entry name" value="Low-specificity L-threonine aldolase"/>
    <property type="match status" value="1"/>
</dbReference>
<dbReference type="SUPFAM" id="SSF53383">
    <property type="entry name" value="PLP-dependent transferases"/>
    <property type="match status" value="1"/>
</dbReference>
<evidence type="ECO:0000256" key="1">
    <source>
        <dbReference type="ARBA" id="ARBA00001933"/>
    </source>
</evidence>
<name>A0A271LRG8_9HYPH</name>
<dbReference type="GO" id="GO:0005829">
    <property type="term" value="C:cytosol"/>
    <property type="evidence" value="ECO:0007669"/>
    <property type="project" value="TreeGrafter"/>
</dbReference>
<feature type="domain" description="Aromatic amino acid beta-eliminating lyase/threonine aldolase" evidence="7">
    <location>
        <begin position="3"/>
        <end position="288"/>
    </location>
</feature>
<evidence type="ECO:0000256" key="6">
    <source>
        <dbReference type="PIRSR" id="PIRSR017617-1"/>
    </source>
</evidence>
<evidence type="ECO:0000256" key="4">
    <source>
        <dbReference type="ARBA" id="ARBA00022898"/>
    </source>
</evidence>
<comment type="cofactor">
    <cofactor evidence="1">
        <name>pyridoxal 5'-phosphate</name>
        <dbReference type="ChEBI" id="CHEBI:597326"/>
    </cofactor>
</comment>
<evidence type="ECO:0000256" key="3">
    <source>
        <dbReference type="ARBA" id="ARBA00011881"/>
    </source>
</evidence>
<organism evidence="8 9">
    <name type="scientific">Mesorhizobium temperatum</name>
    <dbReference type="NCBI Taxonomy" id="241416"/>
    <lineage>
        <taxon>Bacteria</taxon>
        <taxon>Pseudomonadati</taxon>
        <taxon>Pseudomonadota</taxon>
        <taxon>Alphaproteobacteria</taxon>
        <taxon>Hyphomicrobiales</taxon>
        <taxon>Phyllobacteriaceae</taxon>
        <taxon>Mesorhizobium</taxon>
    </lineage>
</organism>
<dbReference type="Gene3D" id="3.40.640.10">
    <property type="entry name" value="Type I PLP-dependent aspartate aminotransferase-like (Major domain)"/>
    <property type="match status" value="1"/>
</dbReference>
<comment type="subunit">
    <text evidence="3">Homotetramer.</text>
</comment>
<dbReference type="Proteomes" id="UP000216442">
    <property type="component" value="Unassembled WGS sequence"/>
</dbReference>
<dbReference type="GO" id="GO:0008732">
    <property type="term" value="F:L-allo-threonine aldolase activity"/>
    <property type="evidence" value="ECO:0007669"/>
    <property type="project" value="TreeGrafter"/>
</dbReference>
<accession>A0A271LRG8</accession>
<dbReference type="PIRSF" id="PIRSF017617">
    <property type="entry name" value="Thr_aldolase"/>
    <property type="match status" value="1"/>
</dbReference>
<proteinExistence type="inferred from homology"/>
<dbReference type="NCBIfam" id="NF041359">
    <property type="entry name" value="GntG_guanitoxin"/>
    <property type="match status" value="1"/>
</dbReference>
<dbReference type="FunFam" id="3.90.1150.10:FF:000041">
    <property type="entry name" value="Low-specificity L-threonine aldolase"/>
    <property type="match status" value="1"/>
</dbReference>
<feature type="modified residue" description="N6-(pyridoxal phosphate)lysine" evidence="6">
    <location>
        <position position="201"/>
    </location>
</feature>
<evidence type="ECO:0000313" key="9">
    <source>
        <dbReference type="Proteomes" id="UP000216442"/>
    </source>
</evidence>
<dbReference type="InterPro" id="IPR015422">
    <property type="entry name" value="PyrdxlP-dep_Trfase_small"/>
</dbReference>
<dbReference type="EMBL" id="NPKJ01000036">
    <property type="protein sequence ID" value="PAQ10036.1"/>
    <property type="molecule type" value="Genomic_DNA"/>
</dbReference>
<dbReference type="AlphaFoldDB" id="A0A271LRG8"/>
<evidence type="ECO:0000256" key="2">
    <source>
        <dbReference type="ARBA" id="ARBA00006966"/>
    </source>
</evidence>
<dbReference type="InterPro" id="IPR001597">
    <property type="entry name" value="ArAA_b-elim_lyase/Thr_aldolase"/>
</dbReference>
<dbReference type="InterPro" id="IPR015424">
    <property type="entry name" value="PyrdxlP-dep_Trfase"/>
</dbReference>
<keyword evidence="4" id="KW-0663">Pyridoxal phosphate</keyword>
<dbReference type="OrthoDB" id="9774495at2"/>